<comment type="catalytic activity">
    <reaction evidence="2 9">
        <text>UDP-alpha-D-glucose = UDP-alpha-D-galactose</text>
        <dbReference type="Rhea" id="RHEA:22168"/>
        <dbReference type="ChEBI" id="CHEBI:58885"/>
        <dbReference type="ChEBI" id="CHEBI:66914"/>
        <dbReference type="EC" id="5.1.3.2"/>
    </reaction>
</comment>
<keyword evidence="14" id="KW-1185">Reference proteome</keyword>
<dbReference type="AlphaFoldDB" id="A0A132AEV0"/>
<dbReference type="GO" id="GO:0003978">
    <property type="term" value="F:UDP-glucose 4-epimerase activity"/>
    <property type="evidence" value="ECO:0007669"/>
    <property type="project" value="UniProtKB-UniRule"/>
</dbReference>
<dbReference type="InterPro" id="IPR005886">
    <property type="entry name" value="UDP_G4E"/>
</dbReference>
<dbReference type="InterPro" id="IPR016040">
    <property type="entry name" value="NAD(P)-bd_dom"/>
</dbReference>
<dbReference type="OrthoDB" id="9402762at2759"/>
<keyword evidence="6 9" id="KW-0520">NAD</keyword>
<dbReference type="NCBIfam" id="TIGR01179">
    <property type="entry name" value="galE"/>
    <property type="match status" value="1"/>
</dbReference>
<dbReference type="Pfam" id="PF16363">
    <property type="entry name" value="GDP_Man_Dehyd"/>
    <property type="match status" value="1"/>
</dbReference>
<evidence type="ECO:0000256" key="6">
    <source>
        <dbReference type="ARBA" id="ARBA00023027"/>
    </source>
</evidence>
<name>A0A132AEV0_SARSC</name>
<feature type="domain" description="NAD(P)-binding" evidence="10">
    <location>
        <begin position="66"/>
        <end position="357"/>
    </location>
</feature>
<evidence type="ECO:0000256" key="2">
    <source>
        <dbReference type="ARBA" id="ARBA00000083"/>
    </source>
</evidence>
<evidence type="ECO:0000256" key="7">
    <source>
        <dbReference type="ARBA" id="ARBA00023144"/>
    </source>
</evidence>
<dbReference type="Proteomes" id="UP000070412">
    <property type="component" value="Unassembled WGS sequence"/>
</dbReference>
<reference evidence="14" key="2">
    <citation type="journal article" date="2020" name="PLoS Negl. Trop. Dis.">
        <title>High-quality nuclear genome for Sarcoptes scabiei-A critical resource for a neglected parasite.</title>
        <authorList>
            <person name="Korhonen P.K."/>
            <person name="Gasser R.B."/>
            <person name="Ma G."/>
            <person name="Wang T."/>
            <person name="Stroehlein A.J."/>
            <person name="Young N.D."/>
            <person name="Ang C.S."/>
            <person name="Fernando D.D."/>
            <person name="Lu H.C."/>
            <person name="Taylor S."/>
            <person name="Reynolds S.L."/>
            <person name="Mofiz E."/>
            <person name="Najaraj S.H."/>
            <person name="Gowda H."/>
            <person name="Madugundu A."/>
            <person name="Renuse S."/>
            <person name="Holt D."/>
            <person name="Pandey A."/>
            <person name="Papenfuss A.T."/>
            <person name="Fischer K."/>
        </authorList>
    </citation>
    <scope>NUCLEOTIDE SEQUENCE [LARGE SCALE GENOMIC DNA]</scope>
</reference>
<evidence type="ECO:0000259" key="10">
    <source>
        <dbReference type="Pfam" id="PF16363"/>
    </source>
</evidence>
<reference evidence="11" key="3">
    <citation type="submission" date="2020-01" db="EMBL/GenBank/DDBJ databases">
        <authorList>
            <person name="Korhonen P.K.K."/>
            <person name="Guangxu M.G."/>
            <person name="Wang T.W."/>
            <person name="Stroehlein A.J.S."/>
            <person name="Young N.D."/>
            <person name="Ang C.-S.A."/>
            <person name="Fernando D.W.F."/>
            <person name="Lu H.L."/>
            <person name="Taylor S.T."/>
            <person name="Ehtesham M.E.M."/>
            <person name="Najaraj S.H.N."/>
            <person name="Harsha G.H.G."/>
            <person name="Madugundu A.M."/>
            <person name="Renuse S.R."/>
            <person name="Holt D.H."/>
            <person name="Pandey A.P."/>
            <person name="Papenfuss A.P."/>
            <person name="Gasser R.B.G."/>
            <person name="Fischer K.F."/>
        </authorList>
    </citation>
    <scope>NUCLEOTIDE SEQUENCE</scope>
    <source>
        <strain evidence="11">SSS_KF_BRIS2020</strain>
    </source>
</reference>
<comment type="similarity">
    <text evidence="9">Belongs to the NAD(P)-dependent epimerase/dehydratase family.</text>
</comment>
<keyword evidence="9" id="KW-0119">Carbohydrate metabolism</keyword>
<evidence type="ECO:0000313" key="14">
    <source>
        <dbReference type="Proteomes" id="UP000070412"/>
    </source>
</evidence>
<gene>
    <name evidence="12" type="ORF">QR98_0074770</name>
    <name evidence="11" type="ORF">SSS_7892</name>
</gene>
<comment type="subunit">
    <text evidence="9">Homodimer.</text>
</comment>
<dbReference type="CDD" id="cd05247">
    <property type="entry name" value="UDP_G4E_1_SDR_e"/>
    <property type="match status" value="1"/>
</dbReference>
<dbReference type="GO" id="GO:0006012">
    <property type="term" value="P:galactose metabolic process"/>
    <property type="evidence" value="ECO:0007669"/>
    <property type="project" value="UniProtKB-UniPathway"/>
</dbReference>
<dbReference type="GO" id="GO:0005829">
    <property type="term" value="C:cytosol"/>
    <property type="evidence" value="ECO:0007669"/>
    <property type="project" value="TreeGrafter"/>
</dbReference>
<comment type="function">
    <text evidence="4">Catalyzes two distinct but analogous reactions: the reversible epimerization of UDP-glucose to UDP-galactose and the reversible epimerization of UDP-N-acetylglucosamine to UDP-N-acetylgalactosamine. The reaction with UDP-Gal plays a critical role in the Leloir pathway of galactose catabolism in which galactose is converted to the glycolytic intermediate glucose 6-phosphate. It contributes to the catabolism of dietary galactose and enables the endogenous biosynthesis of both UDP-Gal and UDP-GalNAc when exogenous sources are limited. Both UDP-sugar interconversions are important in the synthesis of glycoproteins and glycolipids.</text>
</comment>
<evidence type="ECO:0000256" key="8">
    <source>
        <dbReference type="ARBA" id="ARBA00023235"/>
    </source>
</evidence>
<dbReference type="EMBL" id="WVUK01000056">
    <property type="protein sequence ID" value="KAF7492390.1"/>
    <property type="molecule type" value="Genomic_DNA"/>
</dbReference>
<keyword evidence="7" id="KW-0299">Galactose metabolism</keyword>
<evidence type="ECO:0000256" key="3">
    <source>
        <dbReference type="ARBA" id="ARBA00001911"/>
    </source>
</evidence>
<dbReference type="Gene3D" id="3.90.25.10">
    <property type="entry name" value="UDP-galactose 4-epimerase, domain 1"/>
    <property type="match status" value="1"/>
</dbReference>
<dbReference type="EnsemblMetazoa" id="SSS_7892s_mrna">
    <property type="protein sequence ID" value="KAF7492390.1"/>
    <property type="gene ID" value="SSS_7892"/>
</dbReference>
<dbReference type="Gene3D" id="3.40.50.720">
    <property type="entry name" value="NAD(P)-binding Rossmann-like Domain"/>
    <property type="match status" value="1"/>
</dbReference>
<reference evidence="13" key="4">
    <citation type="submission" date="2022-06" db="UniProtKB">
        <authorList>
            <consortium name="EnsemblMetazoa"/>
        </authorList>
    </citation>
    <scope>IDENTIFICATION</scope>
</reference>
<comment type="cofactor">
    <cofactor evidence="3 9">
        <name>NAD(+)</name>
        <dbReference type="ChEBI" id="CHEBI:57540"/>
    </cofactor>
</comment>
<evidence type="ECO:0000256" key="9">
    <source>
        <dbReference type="RuleBase" id="RU366046"/>
    </source>
</evidence>
<evidence type="ECO:0000313" key="13">
    <source>
        <dbReference type="EnsemblMetazoa" id="KAF7492390.1"/>
    </source>
</evidence>
<dbReference type="PANTHER" id="PTHR43725:SF47">
    <property type="entry name" value="UDP-GLUCOSE 4-EPIMERASE"/>
    <property type="match status" value="1"/>
</dbReference>
<dbReference type="EMBL" id="JXLN01012917">
    <property type="protein sequence ID" value="KPM08950.1"/>
    <property type="molecule type" value="Genomic_DNA"/>
</dbReference>
<evidence type="ECO:0000256" key="1">
    <source>
        <dbReference type="ARBA" id="ARBA00000014"/>
    </source>
</evidence>
<dbReference type="GO" id="GO:0003974">
    <property type="term" value="F:UDP-N-acetylglucosamine 4-epimerase activity"/>
    <property type="evidence" value="ECO:0007669"/>
    <property type="project" value="UniProtKB-EC"/>
</dbReference>
<protein>
    <recommendedName>
        <fullName evidence="9">UDP-glucose 4-epimerase</fullName>
        <ecNumber evidence="9">5.1.3.2</ecNumber>
    </recommendedName>
</protein>
<dbReference type="InterPro" id="IPR036291">
    <property type="entry name" value="NAD(P)-bd_dom_sf"/>
</dbReference>
<accession>A0A132AEV0</accession>
<dbReference type="UniPathway" id="UPA00214"/>
<dbReference type="PANTHER" id="PTHR43725">
    <property type="entry name" value="UDP-GLUCOSE 4-EPIMERASE"/>
    <property type="match status" value="1"/>
</dbReference>
<dbReference type="Proteomes" id="UP000616769">
    <property type="component" value="Unassembled WGS sequence"/>
</dbReference>
<comment type="catalytic activity">
    <reaction evidence="1">
        <text>UDP-N-acetyl-alpha-D-glucosamine = UDP-N-acetyl-alpha-D-galactosamine</text>
        <dbReference type="Rhea" id="RHEA:20517"/>
        <dbReference type="ChEBI" id="CHEBI:57705"/>
        <dbReference type="ChEBI" id="CHEBI:67138"/>
        <dbReference type="EC" id="5.1.3.7"/>
    </reaction>
</comment>
<comment type="pathway">
    <text evidence="5 9">Carbohydrate metabolism; galactose metabolism.</text>
</comment>
<evidence type="ECO:0000256" key="4">
    <source>
        <dbReference type="ARBA" id="ARBA00002760"/>
    </source>
</evidence>
<organism evidence="12 15">
    <name type="scientific">Sarcoptes scabiei</name>
    <name type="common">Itch mite</name>
    <name type="synonym">Acarus scabiei</name>
    <dbReference type="NCBI Taxonomy" id="52283"/>
    <lineage>
        <taxon>Eukaryota</taxon>
        <taxon>Metazoa</taxon>
        <taxon>Ecdysozoa</taxon>
        <taxon>Arthropoda</taxon>
        <taxon>Chelicerata</taxon>
        <taxon>Arachnida</taxon>
        <taxon>Acari</taxon>
        <taxon>Acariformes</taxon>
        <taxon>Sarcoptiformes</taxon>
        <taxon>Astigmata</taxon>
        <taxon>Psoroptidia</taxon>
        <taxon>Sarcoptoidea</taxon>
        <taxon>Sarcoptidae</taxon>
        <taxon>Sarcoptinae</taxon>
        <taxon>Sarcoptes</taxon>
    </lineage>
</organism>
<dbReference type="VEuPathDB" id="VectorBase:SSCA005520"/>
<keyword evidence="8 9" id="KW-0413">Isomerase</keyword>
<reference evidence="12 15" key="1">
    <citation type="journal article" date="2015" name="Parasit. Vectors">
        <title>Draft genome of the scabies mite.</title>
        <authorList>
            <person name="Rider S.D.Jr."/>
            <person name="Morgan M.S."/>
            <person name="Arlian L.G."/>
        </authorList>
    </citation>
    <scope>NUCLEOTIDE SEQUENCE [LARGE SCALE GENOMIC DNA]</scope>
    <source>
        <strain evidence="12">Arlian Lab</strain>
    </source>
</reference>
<sequence>MVKILLTGGSGYVGSHCLIDLLSLSSLRTTIVEDDGNQGDRDESIELIVIDNLINSIQLANETLPESIKRCEQLTGKRIKQFYHGDINDRALLETIFQEHRIDCVIHFAALKSVAQSISQPLVYYRNNVSGTIQLLETMQRYGCKRFIFSSSATVYGRPLYLPLDEKHPIGVDCSNPYGRSKSMIEMILKDLCHSDEEWSIIALRYFNPVGAHQSGLIGEDPNDIPNNLMPYITQVAAKVRTHLNVFGNDYNTDDGTGVRDYIHIDDLASGHRKALQKMFQKPEEWLGFHPLNLGTGRGISVLQMIDSFERVNNLKIPYEIAERRSGDLDVVYADASLAKKLLDWEANGSVDEMCRSAWNWQSKNPNGYRSQS</sequence>
<evidence type="ECO:0000313" key="12">
    <source>
        <dbReference type="EMBL" id="KPM08950.1"/>
    </source>
</evidence>
<evidence type="ECO:0000313" key="15">
    <source>
        <dbReference type="Proteomes" id="UP000616769"/>
    </source>
</evidence>
<dbReference type="SUPFAM" id="SSF51735">
    <property type="entry name" value="NAD(P)-binding Rossmann-fold domains"/>
    <property type="match status" value="1"/>
</dbReference>
<dbReference type="EC" id="5.1.3.2" evidence="9"/>
<proteinExistence type="inferred from homology"/>
<evidence type="ECO:0000313" key="11">
    <source>
        <dbReference type="EMBL" id="KAF7492390.1"/>
    </source>
</evidence>
<evidence type="ECO:0000256" key="5">
    <source>
        <dbReference type="ARBA" id="ARBA00004947"/>
    </source>
</evidence>